<dbReference type="AlphaFoldDB" id="C7M0J2"/>
<keyword evidence="2" id="KW-0378">Hydrolase</keyword>
<dbReference type="Pfam" id="PF12705">
    <property type="entry name" value="PDDEXK_1"/>
    <property type="match status" value="1"/>
</dbReference>
<name>C7M0J2_ACIFD</name>
<keyword evidence="2" id="KW-0067">ATP-binding</keyword>
<evidence type="ECO:0000259" key="4">
    <source>
        <dbReference type="Pfam" id="PF12705"/>
    </source>
</evidence>
<dbReference type="SUPFAM" id="SSF52980">
    <property type="entry name" value="Restriction endonuclease-like"/>
    <property type="match status" value="1"/>
</dbReference>
<dbReference type="eggNOG" id="COG2887">
    <property type="taxonomic scope" value="Bacteria"/>
</dbReference>
<dbReference type="Proteomes" id="UP000000771">
    <property type="component" value="Chromosome"/>
</dbReference>
<dbReference type="STRING" id="525909.Afer_1578"/>
<feature type="domain" description="PD-(D/E)XK endonuclease-like" evidence="4">
    <location>
        <begin position="493"/>
        <end position="744"/>
    </location>
</feature>
<organism evidence="5 6">
    <name type="scientific">Acidimicrobium ferrooxidans (strain DSM 10331 / JCM 15462 / NBRC 103882 / ICP)</name>
    <dbReference type="NCBI Taxonomy" id="525909"/>
    <lineage>
        <taxon>Bacteria</taxon>
        <taxon>Bacillati</taxon>
        <taxon>Actinomycetota</taxon>
        <taxon>Acidimicrobiia</taxon>
        <taxon>Acidimicrobiales</taxon>
        <taxon>Acidimicrobiaceae</taxon>
        <taxon>Acidimicrobium</taxon>
    </lineage>
</organism>
<protein>
    <recommendedName>
        <fullName evidence="4">PD-(D/E)XK endonuclease-like domain-containing protein</fullName>
    </recommendedName>
</protein>
<dbReference type="InterPro" id="IPR011604">
    <property type="entry name" value="PDDEXK-like_dom_sf"/>
</dbReference>
<reference evidence="5 6" key="1">
    <citation type="journal article" date="2009" name="Stand. Genomic Sci.">
        <title>Complete genome sequence of Acidimicrobium ferrooxidans type strain (ICP).</title>
        <authorList>
            <person name="Clum A."/>
            <person name="Nolan M."/>
            <person name="Lang E."/>
            <person name="Glavina Del Rio T."/>
            <person name="Tice H."/>
            <person name="Copeland A."/>
            <person name="Cheng J.F."/>
            <person name="Lucas S."/>
            <person name="Chen F."/>
            <person name="Bruce D."/>
            <person name="Goodwin L."/>
            <person name="Pitluck S."/>
            <person name="Ivanova N."/>
            <person name="Mavrommatis K."/>
            <person name="Mikhailova N."/>
            <person name="Pati A."/>
            <person name="Chen A."/>
            <person name="Palaniappan K."/>
            <person name="Goker M."/>
            <person name="Spring S."/>
            <person name="Land M."/>
            <person name="Hauser L."/>
            <person name="Chang Y.J."/>
            <person name="Jeffries C.C."/>
            <person name="Chain P."/>
            <person name="Bristow J."/>
            <person name="Eisen J.A."/>
            <person name="Markowitz V."/>
            <person name="Hugenholtz P."/>
            <person name="Kyrpides N.C."/>
            <person name="Klenk H.P."/>
            <person name="Lapidus A."/>
        </authorList>
    </citation>
    <scope>NUCLEOTIDE SEQUENCE [LARGE SCALE GENOMIC DNA]</scope>
    <source>
        <strain evidence="6">DSM 10331 / JCM 15462 / NBRC 103882 / ICP</strain>
    </source>
</reference>
<evidence type="ECO:0000313" key="5">
    <source>
        <dbReference type="EMBL" id="ACU54500.1"/>
    </source>
</evidence>
<dbReference type="Gene3D" id="3.90.320.10">
    <property type="match status" value="1"/>
</dbReference>
<proteinExistence type="predicted"/>
<sequence length="753" mass="81108">MPPTIDHLVAEALSPHANRIAPVPVALALATGAARAHGVAVSATGILATAARLDGALIGRPALRELGARGRGIATLLDAVDDALGDRGLARRERVMHDLVARSAPASIETTVPDDTSLGVGLTLPTLLTLALVVEFAPKARLAVDVVASPIGDRVVAELERRSRHAGASIDLRPAPLPLEIDAHRLPTQLDEARWLATAIENTSMAGRRTEVVAAPGDPLADLVIAALGRRGQAVVDERPVLLRDTALWRLARDGLILGTLGSLPGEPRRERRLRRIGPPPANLGDLETWLDEARWTLNAEDLPPEGAEEAAAALLFGAARATRATDPTSSALAVMADLGRIGLERDRQPDAAVRVTATPQDGFEGHRFIVGADAERFPVPISDDPVLPLDRAVRLELSLGPEAAAVAAWYRGAMTLVGARWVTVTMAHTVEAQLTRPSPLLDDLGIEIADRHRQTRPPGPWARRAGVISALRRRATPSPWTWDIGAHHLPRSLSVTQLEEAASCGARFALSTLLRVSEPEPEGRQASSATMGTLAHALLEQDDLVLDAEALFAALTDLVRSHPSPRVRTELTRDPLGVHRLRDLASHLARVLASEDLRPIGEVHREIPFELELCGTRLRARFDRLERQGSTWRVLDYKLRASRPESWPIASSDRPVQLCAYALLAAKGSSPRLPDRQPPTSVTAAWVLLRARDAHVIAPSLPDLAVIDDEICTLIERLDRGQLDLDPGGRGAPCRLCRRRATCGVAWQGEGR</sequence>
<keyword evidence="3" id="KW-0234">DNA repair</keyword>
<dbReference type="InterPro" id="IPR011335">
    <property type="entry name" value="Restrct_endonuc-II-like"/>
</dbReference>
<dbReference type="RefSeq" id="WP_015798979.1">
    <property type="nucleotide sequence ID" value="NC_013124.1"/>
</dbReference>
<gene>
    <name evidence="5" type="ordered locus">Afer_1578</name>
</gene>
<dbReference type="HOGENOM" id="CLU_369462_0_0_11"/>
<dbReference type="KEGG" id="afo:Afer_1578"/>
<accession>C7M0J2</accession>
<keyword evidence="2" id="KW-0347">Helicase</keyword>
<dbReference type="EMBL" id="CP001631">
    <property type="protein sequence ID" value="ACU54500.1"/>
    <property type="molecule type" value="Genomic_DNA"/>
</dbReference>
<dbReference type="InterPro" id="IPR038726">
    <property type="entry name" value="PDDEXK_AddAB-type"/>
</dbReference>
<dbReference type="GO" id="GO:0004386">
    <property type="term" value="F:helicase activity"/>
    <property type="evidence" value="ECO:0007669"/>
    <property type="project" value="UniProtKB-KW"/>
</dbReference>
<evidence type="ECO:0000256" key="2">
    <source>
        <dbReference type="ARBA" id="ARBA00022806"/>
    </source>
</evidence>
<evidence type="ECO:0000256" key="1">
    <source>
        <dbReference type="ARBA" id="ARBA00022763"/>
    </source>
</evidence>
<evidence type="ECO:0000256" key="3">
    <source>
        <dbReference type="ARBA" id="ARBA00023204"/>
    </source>
</evidence>
<dbReference type="GO" id="GO:0006281">
    <property type="term" value="P:DNA repair"/>
    <property type="evidence" value="ECO:0007669"/>
    <property type="project" value="UniProtKB-KW"/>
</dbReference>
<keyword evidence="2" id="KW-0547">Nucleotide-binding</keyword>
<keyword evidence="6" id="KW-1185">Reference proteome</keyword>
<evidence type="ECO:0000313" key="6">
    <source>
        <dbReference type="Proteomes" id="UP000000771"/>
    </source>
</evidence>
<dbReference type="OrthoDB" id="5240387at2"/>
<keyword evidence="1" id="KW-0227">DNA damage</keyword>